<protein>
    <submittedName>
        <fullName evidence="1">HPr kinase/phosphorylase</fullName>
    </submittedName>
</protein>
<dbReference type="RefSeq" id="WP_378220299.1">
    <property type="nucleotide sequence ID" value="NZ_JBHRTK010000012.1"/>
</dbReference>
<keyword evidence="1" id="KW-0808">Transferase</keyword>
<evidence type="ECO:0000313" key="2">
    <source>
        <dbReference type="Proteomes" id="UP001595583"/>
    </source>
</evidence>
<dbReference type="GO" id="GO:0016301">
    <property type="term" value="F:kinase activity"/>
    <property type="evidence" value="ECO:0007669"/>
    <property type="project" value="UniProtKB-KW"/>
</dbReference>
<sequence>MLNIHATALVVGDRGLVILGPSGSGKTTLAAALVARFSQDGIFSRLVGDDQLFAEARDGRLVLRVPATIAGLAEVPGLGPRPVGFEPAAVIDMAIRLVPPNEVPRFQEEAVETVAGYRLPLVVLAERDVVAALVAVPAVLAALPFRRD</sequence>
<dbReference type="SUPFAM" id="SSF53795">
    <property type="entry name" value="PEP carboxykinase-like"/>
    <property type="match status" value="1"/>
</dbReference>
<name>A0ABV7K8R2_9HYPH</name>
<proteinExistence type="predicted"/>
<dbReference type="Proteomes" id="UP001595583">
    <property type="component" value="Unassembled WGS sequence"/>
</dbReference>
<accession>A0ABV7K8R2</accession>
<gene>
    <name evidence="1" type="ORF">ACFOHJ_09685</name>
</gene>
<comment type="caution">
    <text evidence="1">The sequence shown here is derived from an EMBL/GenBank/DDBJ whole genome shotgun (WGS) entry which is preliminary data.</text>
</comment>
<keyword evidence="2" id="KW-1185">Reference proteome</keyword>
<reference evidence="2" key="1">
    <citation type="journal article" date="2019" name="Int. J. Syst. Evol. Microbiol.">
        <title>The Global Catalogue of Microorganisms (GCM) 10K type strain sequencing project: providing services to taxonomists for standard genome sequencing and annotation.</title>
        <authorList>
            <consortium name="The Broad Institute Genomics Platform"/>
            <consortium name="The Broad Institute Genome Sequencing Center for Infectious Disease"/>
            <person name="Wu L."/>
            <person name="Ma J."/>
        </authorList>
    </citation>
    <scope>NUCLEOTIDE SEQUENCE [LARGE SCALE GENOMIC DNA]</scope>
    <source>
        <strain evidence="2">KCTC 52165</strain>
    </source>
</reference>
<organism evidence="1 2">
    <name type="scientific">Aquamicrobium soli</name>
    <dbReference type="NCBI Taxonomy" id="1811518"/>
    <lineage>
        <taxon>Bacteria</taxon>
        <taxon>Pseudomonadati</taxon>
        <taxon>Pseudomonadota</taxon>
        <taxon>Alphaproteobacteria</taxon>
        <taxon>Hyphomicrobiales</taxon>
        <taxon>Phyllobacteriaceae</taxon>
        <taxon>Aquamicrobium</taxon>
    </lineage>
</organism>
<evidence type="ECO:0000313" key="1">
    <source>
        <dbReference type="EMBL" id="MFC3206480.1"/>
    </source>
</evidence>
<dbReference type="Gene3D" id="3.40.50.300">
    <property type="entry name" value="P-loop containing nucleotide triphosphate hydrolases"/>
    <property type="match status" value="1"/>
</dbReference>
<dbReference type="InterPro" id="IPR027417">
    <property type="entry name" value="P-loop_NTPase"/>
</dbReference>
<dbReference type="EMBL" id="JBHRTK010000012">
    <property type="protein sequence ID" value="MFC3206480.1"/>
    <property type="molecule type" value="Genomic_DNA"/>
</dbReference>
<keyword evidence="1" id="KW-0418">Kinase</keyword>